<keyword evidence="4" id="KW-0547">Nucleotide-binding</keyword>
<evidence type="ECO:0000256" key="6">
    <source>
        <dbReference type="SAM" id="Phobius"/>
    </source>
</evidence>
<dbReference type="Gene3D" id="1.20.5.4130">
    <property type="match status" value="1"/>
</dbReference>
<dbReference type="OMA" id="NSHRITG"/>
<dbReference type="InterPro" id="IPR044974">
    <property type="entry name" value="Disease_R_plants"/>
</dbReference>
<organism evidence="10">
    <name type="scientific">Oryza brachyantha</name>
    <name type="common">malo sina</name>
    <dbReference type="NCBI Taxonomy" id="4533"/>
    <lineage>
        <taxon>Eukaryota</taxon>
        <taxon>Viridiplantae</taxon>
        <taxon>Streptophyta</taxon>
        <taxon>Embryophyta</taxon>
        <taxon>Tracheophyta</taxon>
        <taxon>Spermatophyta</taxon>
        <taxon>Magnoliopsida</taxon>
        <taxon>Liliopsida</taxon>
        <taxon>Poales</taxon>
        <taxon>Poaceae</taxon>
        <taxon>BOP clade</taxon>
        <taxon>Oryzoideae</taxon>
        <taxon>Oryzeae</taxon>
        <taxon>Oryzinae</taxon>
        <taxon>Oryza</taxon>
    </lineage>
</organism>
<evidence type="ECO:0000256" key="2">
    <source>
        <dbReference type="ARBA" id="ARBA00022614"/>
    </source>
</evidence>
<keyword evidence="3" id="KW-0677">Repeat</keyword>
<evidence type="ECO:0000256" key="3">
    <source>
        <dbReference type="ARBA" id="ARBA00022737"/>
    </source>
</evidence>
<evidence type="ECO:0000259" key="9">
    <source>
        <dbReference type="Pfam" id="PF23559"/>
    </source>
</evidence>
<dbReference type="InterPro" id="IPR036388">
    <property type="entry name" value="WH-like_DNA-bd_sf"/>
</dbReference>
<dbReference type="InterPro" id="IPR038005">
    <property type="entry name" value="RX-like_CC"/>
</dbReference>
<dbReference type="GO" id="GO:0009626">
    <property type="term" value="P:plant-type hypersensitive response"/>
    <property type="evidence" value="ECO:0007669"/>
    <property type="project" value="UniProtKB-ARBA"/>
</dbReference>
<proteinExistence type="inferred from homology"/>
<evidence type="ECO:0000313" key="10">
    <source>
        <dbReference type="EnsemblPlants" id="OB08G15830.1"/>
    </source>
</evidence>
<evidence type="ECO:0000313" key="11">
    <source>
        <dbReference type="Proteomes" id="UP000006038"/>
    </source>
</evidence>
<keyword evidence="5" id="KW-0611">Plant defense</keyword>
<dbReference type="HOGENOM" id="CLU_356939_0_0_1"/>
<feature type="transmembrane region" description="Helical" evidence="6">
    <location>
        <begin position="66"/>
        <end position="87"/>
    </location>
</feature>
<dbReference type="FunFam" id="1.10.10.10:FF:000322">
    <property type="entry name" value="Probable disease resistance protein At1g63360"/>
    <property type="match status" value="1"/>
</dbReference>
<accession>J3MR54</accession>
<comment type="similarity">
    <text evidence="1">Belongs to the disease resistance NB-LRR family.</text>
</comment>
<dbReference type="GO" id="GO:0043531">
    <property type="term" value="F:ADP binding"/>
    <property type="evidence" value="ECO:0007669"/>
    <property type="project" value="InterPro"/>
</dbReference>
<dbReference type="GO" id="GO:0002758">
    <property type="term" value="P:innate immune response-activating signaling pathway"/>
    <property type="evidence" value="ECO:0007669"/>
    <property type="project" value="UniProtKB-ARBA"/>
</dbReference>
<dbReference type="Pfam" id="PF18052">
    <property type="entry name" value="Rx_N"/>
    <property type="match status" value="1"/>
</dbReference>
<evidence type="ECO:0000256" key="5">
    <source>
        <dbReference type="ARBA" id="ARBA00022821"/>
    </source>
</evidence>
<keyword evidence="6" id="KW-0812">Transmembrane</keyword>
<evidence type="ECO:0000259" key="8">
    <source>
        <dbReference type="Pfam" id="PF18052"/>
    </source>
</evidence>
<keyword evidence="6" id="KW-1133">Transmembrane helix</keyword>
<evidence type="ECO:0000259" key="7">
    <source>
        <dbReference type="Pfam" id="PF00931"/>
    </source>
</evidence>
<protein>
    <recommendedName>
        <fullName evidence="12">NB-ARC domain-containing protein</fullName>
    </recommendedName>
</protein>
<dbReference type="Gramene" id="OB08G15830.1">
    <property type="protein sequence ID" value="OB08G15830.1"/>
    <property type="gene ID" value="OB08G15830"/>
</dbReference>
<dbReference type="InterPro" id="IPR002182">
    <property type="entry name" value="NB-ARC"/>
</dbReference>
<feature type="domain" description="NB-ARC" evidence="7">
    <location>
        <begin position="420"/>
        <end position="494"/>
    </location>
</feature>
<dbReference type="InterPro" id="IPR058922">
    <property type="entry name" value="WHD_DRP"/>
</dbReference>
<dbReference type="CDD" id="cd14798">
    <property type="entry name" value="RX-CC_like"/>
    <property type="match status" value="1"/>
</dbReference>
<evidence type="ECO:0000256" key="4">
    <source>
        <dbReference type="ARBA" id="ARBA00022741"/>
    </source>
</evidence>
<dbReference type="GO" id="GO:0042742">
    <property type="term" value="P:defense response to bacterium"/>
    <property type="evidence" value="ECO:0007669"/>
    <property type="project" value="UniProtKB-ARBA"/>
</dbReference>
<dbReference type="InterPro" id="IPR027417">
    <property type="entry name" value="P-loop_NTPase"/>
</dbReference>
<dbReference type="Pfam" id="PF23559">
    <property type="entry name" value="WHD_DRP"/>
    <property type="match status" value="1"/>
</dbReference>
<dbReference type="SUPFAM" id="SSF52540">
    <property type="entry name" value="P-loop containing nucleoside triphosphate hydrolases"/>
    <property type="match status" value="1"/>
</dbReference>
<dbReference type="PANTHER" id="PTHR23155:SF906">
    <property type="entry name" value="OS08G0205100 PROTEIN"/>
    <property type="match status" value="1"/>
</dbReference>
<keyword evidence="6" id="KW-0472">Membrane</keyword>
<sequence length="786" mass="89012">MKRPKLDVSTRWNSTYDMLVSGFGLWGEVQFTFTRSVSSCNPCTLTLARDRISPISQQRFLFRRSLVYSAASCLGLFAAGLSCLWANHSYPQKPYCRRSIRSGAPWSNSRKAGELSSNPVAIVEESGNSHRITGFHFCRARNYLLRMAETVVSASKGVIGPLLNKLTKLVEDKSDSLVGMSKNIVFLKDDLPTMNALLEKLEDTDELDPLVKDWRNQVREMAYDIEDCIEDFVHHVGGGNVEAGFIDRVSHFLRTLRARLETAEHIKDLKIRLMEINERRKRYKFNLDSIPSSSSVAVDRLLPAVYCEAANLVGIEGPREQVISWLTDKDQQLMVVSIVGFGVSQRPDITRFLSGIQSKLGIKVSSPCLEVKHIIDSIRVYLQHLSYFLADRHSVASILGSTKEKLLNGPYAIVVGPKFNRYLFVVDDLWDAPTWDIIRCVFPENGMGSRVIVTTRVEDVARWVCCNHRQFIHRMEPLSDENSRRLFFNRIFGSEDGCPSQFREISSQILKKCGGTCGSGTNPTLEGMRQILNLSYKDLPPHLRTCFLYLGIYPEDFTIKRDNLIRQWVAEGFVHDFHGGDSEKLAKSYFNELMNRSLIQPKETKYGEVVSCTVHDMMLDLILRRCAENNFICMAYNLEEMAGQHESKVRRLLLDSRVGESGDAKITGTTAPRLLQLRSLQLFGRSMPNLQRIVLSYVDIEWSGDAPVGIEHLLNLRLRDIHLLPVSDTPVDAKRISLAFAGAVRAHRSRGGADPYLHYMPASKGIPWTTPRAWTIADYKSTINIF</sequence>
<dbReference type="Proteomes" id="UP000006038">
    <property type="component" value="Chromosome 8"/>
</dbReference>
<dbReference type="Pfam" id="PF00931">
    <property type="entry name" value="NB-ARC"/>
    <property type="match status" value="1"/>
</dbReference>
<reference evidence="10" key="1">
    <citation type="journal article" date="2013" name="Nat. Commun.">
        <title>Whole-genome sequencing of Oryza brachyantha reveals mechanisms underlying Oryza genome evolution.</title>
        <authorList>
            <person name="Chen J."/>
            <person name="Huang Q."/>
            <person name="Gao D."/>
            <person name="Wang J."/>
            <person name="Lang Y."/>
            <person name="Liu T."/>
            <person name="Li B."/>
            <person name="Bai Z."/>
            <person name="Luis Goicoechea J."/>
            <person name="Liang C."/>
            <person name="Chen C."/>
            <person name="Zhang W."/>
            <person name="Sun S."/>
            <person name="Liao Y."/>
            <person name="Zhang X."/>
            <person name="Yang L."/>
            <person name="Song C."/>
            <person name="Wang M."/>
            <person name="Shi J."/>
            <person name="Liu G."/>
            <person name="Liu J."/>
            <person name="Zhou H."/>
            <person name="Zhou W."/>
            <person name="Yu Q."/>
            <person name="An N."/>
            <person name="Chen Y."/>
            <person name="Cai Q."/>
            <person name="Wang B."/>
            <person name="Liu B."/>
            <person name="Min J."/>
            <person name="Huang Y."/>
            <person name="Wu H."/>
            <person name="Li Z."/>
            <person name="Zhang Y."/>
            <person name="Yin Y."/>
            <person name="Song W."/>
            <person name="Jiang J."/>
            <person name="Jackson S.A."/>
            <person name="Wing R.A."/>
            <person name="Wang J."/>
            <person name="Chen M."/>
        </authorList>
    </citation>
    <scope>NUCLEOTIDE SEQUENCE [LARGE SCALE GENOMIC DNA]</scope>
    <source>
        <strain evidence="10">cv. IRGC 101232</strain>
    </source>
</reference>
<evidence type="ECO:0000256" key="1">
    <source>
        <dbReference type="ARBA" id="ARBA00008894"/>
    </source>
</evidence>
<reference evidence="10" key="2">
    <citation type="submission" date="2013-04" db="UniProtKB">
        <authorList>
            <consortium name="EnsemblPlants"/>
        </authorList>
    </citation>
    <scope>IDENTIFICATION</scope>
</reference>
<feature type="domain" description="Disease resistance protein winged helix" evidence="9">
    <location>
        <begin position="552"/>
        <end position="622"/>
    </location>
</feature>
<dbReference type="Gene3D" id="1.10.10.10">
    <property type="entry name" value="Winged helix-like DNA-binding domain superfamily/Winged helix DNA-binding domain"/>
    <property type="match status" value="1"/>
</dbReference>
<name>J3MR54_ORYBR</name>
<dbReference type="EnsemblPlants" id="OB08G15830.1">
    <property type="protein sequence ID" value="OB08G15830.1"/>
    <property type="gene ID" value="OB08G15830"/>
</dbReference>
<dbReference type="STRING" id="4533.J3MR54"/>
<keyword evidence="11" id="KW-1185">Reference proteome</keyword>
<evidence type="ECO:0008006" key="12">
    <source>
        <dbReference type="Google" id="ProtNLM"/>
    </source>
</evidence>
<feature type="domain" description="Disease resistance N-terminal" evidence="8">
    <location>
        <begin position="158"/>
        <end position="245"/>
    </location>
</feature>
<dbReference type="PANTHER" id="PTHR23155">
    <property type="entry name" value="DISEASE RESISTANCE PROTEIN RP"/>
    <property type="match status" value="1"/>
</dbReference>
<dbReference type="InterPro" id="IPR041118">
    <property type="entry name" value="Rx_N"/>
</dbReference>
<dbReference type="Gene3D" id="3.40.50.300">
    <property type="entry name" value="P-loop containing nucleotide triphosphate hydrolases"/>
    <property type="match status" value="1"/>
</dbReference>
<dbReference type="eggNOG" id="KOG4658">
    <property type="taxonomic scope" value="Eukaryota"/>
</dbReference>
<dbReference type="AlphaFoldDB" id="J3MR54"/>
<keyword evidence="2" id="KW-0433">Leucine-rich repeat</keyword>